<dbReference type="Gene3D" id="2.160.20.120">
    <property type="match status" value="1"/>
</dbReference>
<name>A0ABY4PCE6_9LACO</name>
<gene>
    <name evidence="2" type="ORF">MOO47_05675</name>
</gene>
<feature type="domain" description="DUF4097" evidence="1">
    <location>
        <begin position="60"/>
        <end position="278"/>
    </location>
</feature>
<keyword evidence="3" id="KW-1185">Reference proteome</keyword>
<accession>A0ABY4PCE6</accession>
<reference evidence="2 3" key="1">
    <citation type="journal article" date="2022" name="Int. J. Syst. Evol. Microbiol.">
        <title>Apilactobacillus apisilvae sp. nov., Nicolia spurrieriana gen. nov. sp. nov., Bombilactobacillus folatiphilus sp. nov. and Bombilactobacillus thymidiniphilus sp. nov., four new lactic acid bacterial isolates from stingless bees Tetragonula carbonaria and Austroplebeia australis.</title>
        <authorList>
            <person name="Oliphant S.A."/>
            <person name="Watson-Haigh N.S."/>
            <person name="Sumby K.M."/>
            <person name="Gardner J."/>
            <person name="Groom S."/>
            <person name="Jiranek V."/>
        </authorList>
    </citation>
    <scope>NUCLEOTIDE SEQUENCE [LARGE SCALE GENOMIC DNA]</scope>
    <source>
        <strain evidence="2 3">SG4_A1</strain>
    </source>
</reference>
<dbReference type="Pfam" id="PF13349">
    <property type="entry name" value="DUF4097"/>
    <property type="match status" value="1"/>
</dbReference>
<dbReference type="EMBL" id="CP093365">
    <property type="protein sequence ID" value="UQS83265.1"/>
    <property type="molecule type" value="Genomic_DNA"/>
</dbReference>
<sequence length="311" mass="34473">MKKYYFGSLVVVLVGFILAVVGAMNGGIKQVGLMQNSLLSRAIIFSDDKQVYTKNLASFKKIKVDTQTADLVIKPGDNYHVKVTDTPNYAITTKVDNNQLVIKEKQRANMMISWGPSHTKVEITVPNQKALKELTGTAQTSKLTLTNLKMDKLDLQQDAGRITLQNVQFSHNFKLHADESRMNLHNSQLQNVQVLADELNLTADNTMLSDSSMTSSDSNLKLTKSSLANSMVKASELNITTKNCKLTGDNVWHADVGKLKLATMNSPLVYSVDQARINYFGQHKRSLKQSAHSVDKLQVKIEDPSTTVDIS</sequence>
<dbReference type="Proteomes" id="UP000831947">
    <property type="component" value="Chromosome"/>
</dbReference>
<evidence type="ECO:0000313" key="3">
    <source>
        <dbReference type="Proteomes" id="UP000831947"/>
    </source>
</evidence>
<protein>
    <submittedName>
        <fullName evidence="2">DUF4097 domain-containing protein</fullName>
    </submittedName>
</protein>
<dbReference type="RefSeq" id="WP_249512491.1">
    <property type="nucleotide sequence ID" value="NZ_CP093365.1"/>
</dbReference>
<proteinExistence type="predicted"/>
<dbReference type="InterPro" id="IPR025164">
    <property type="entry name" value="Toastrack_DUF4097"/>
</dbReference>
<evidence type="ECO:0000313" key="2">
    <source>
        <dbReference type="EMBL" id="UQS83265.1"/>
    </source>
</evidence>
<evidence type="ECO:0000259" key="1">
    <source>
        <dbReference type="Pfam" id="PF13349"/>
    </source>
</evidence>
<organism evidence="2 3">
    <name type="scientific">Bombilactobacillus thymidiniphilus</name>
    <dbReference type="NCBI Taxonomy" id="2923363"/>
    <lineage>
        <taxon>Bacteria</taxon>
        <taxon>Bacillati</taxon>
        <taxon>Bacillota</taxon>
        <taxon>Bacilli</taxon>
        <taxon>Lactobacillales</taxon>
        <taxon>Lactobacillaceae</taxon>
        <taxon>Bombilactobacillus</taxon>
    </lineage>
</organism>